<sequence>MRQLSISQRVRSCSCHLHSIKQGSQAPYRHRQSQPM</sequence>
<accession>A0A146F3E3</accession>
<name>A0A146F3E3_ASPKA</name>
<gene>
    <name evidence="1" type="ORF">RIB2604_00701150</name>
</gene>
<evidence type="ECO:0000313" key="1">
    <source>
        <dbReference type="EMBL" id="GAT20432.1"/>
    </source>
</evidence>
<evidence type="ECO:0000313" key="2">
    <source>
        <dbReference type="Proteomes" id="UP000075230"/>
    </source>
</evidence>
<reference evidence="1 2" key="1">
    <citation type="journal article" date="2016" name="DNA Res.">
        <title>Genome sequence of Aspergillus luchuensis NBRC 4314.</title>
        <authorList>
            <person name="Yamada O."/>
            <person name="Machida M."/>
            <person name="Hosoyama A."/>
            <person name="Goto M."/>
            <person name="Takahashi T."/>
            <person name="Futagami T."/>
            <person name="Yamagata Y."/>
            <person name="Takeuchi M."/>
            <person name="Kobayashi T."/>
            <person name="Koike H."/>
            <person name="Abe K."/>
            <person name="Asai K."/>
            <person name="Arita M."/>
            <person name="Fujita N."/>
            <person name="Fukuda K."/>
            <person name="Higa K."/>
            <person name="Horikawa H."/>
            <person name="Ishikawa T."/>
            <person name="Jinno K."/>
            <person name="Kato Y."/>
            <person name="Kirimura K."/>
            <person name="Mizutani O."/>
            <person name="Nakasone K."/>
            <person name="Sano M."/>
            <person name="Shiraishi Y."/>
            <person name="Tsukahara M."/>
            <person name="Gomi K."/>
        </authorList>
    </citation>
    <scope>NUCLEOTIDE SEQUENCE [LARGE SCALE GENOMIC DNA]</scope>
    <source>
        <strain evidence="1 2">RIB 2604</strain>
    </source>
</reference>
<dbReference type="AlphaFoldDB" id="A0A146F3E3"/>
<comment type="caution">
    <text evidence="1">The sequence shown here is derived from an EMBL/GenBank/DDBJ whole genome shotgun (WGS) entry which is preliminary data.</text>
</comment>
<dbReference type="EMBL" id="BCWF01000007">
    <property type="protein sequence ID" value="GAT20432.1"/>
    <property type="molecule type" value="Genomic_DNA"/>
</dbReference>
<proteinExistence type="predicted"/>
<organism evidence="1 2">
    <name type="scientific">Aspergillus kawachii</name>
    <name type="common">White koji mold</name>
    <name type="synonym">Aspergillus awamori var. kawachi</name>
    <dbReference type="NCBI Taxonomy" id="1069201"/>
    <lineage>
        <taxon>Eukaryota</taxon>
        <taxon>Fungi</taxon>
        <taxon>Dikarya</taxon>
        <taxon>Ascomycota</taxon>
        <taxon>Pezizomycotina</taxon>
        <taxon>Eurotiomycetes</taxon>
        <taxon>Eurotiomycetidae</taxon>
        <taxon>Eurotiales</taxon>
        <taxon>Aspergillaceae</taxon>
        <taxon>Aspergillus</taxon>
        <taxon>Aspergillus subgen. Circumdati</taxon>
    </lineage>
</organism>
<reference evidence="2" key="2">
    <citation type="submission" date="2016-02" db="EMBL/GenBank/DDBJ databases">
        <title>Genome sequencing of Aspergillus luchuensis NBRC 4314.</title>
        <authorList>
            <person name="Yamada O."/>
        </authorList>
    </citation>
    <scope>NUCLEOTIDE SEQUENCE [LARGE SCALE GENOMIC DNA]</scope>
    <source>
        <strain evidence="2">RIB 2604</strain>
    </source>
</reference>
<dbReference type="Proteomes" id="UP000075230">
    <property type="component" value="Unassembled WGS sequence"/>
</dbReference>
<protein>
    <submittedName>
        <fullName evidence="1">Ankyrin repeat and BTB/POZ domain protein</fullName>
    </submittedName>
</protein>